<evidence type="ECO:0000256" key="2">
    <source>
        <dbReference type="ARBA" id="ARBA00010992"/>
    </source>
</evidence>
<dbReference type="VEuPathDB" id="FungiDB:ASPCADRAFT_206651"/>
<dbReference type="PROSITE" id="PS50850">
    <property type="entry name" value="MFS"/>
    <property type="match status" value="1"/>
</dbReference>
<dbReference type="OrthoDB" id="5296287at2759"/>
<keyword evidence="10" id="KW-1185">Reference proteome</keyword>
<feature type="transmembrane region" description="Helical" evidence="7">
    <location>
        <begin position="217"/>
        <end position="238"/>
    </location>
</feature>
<dbReference type="Proteomes" id="UP000188318">
    <property type="component" value="Unassembled WGS sequence"/>
</dbReference>
<gene>
    <name evidence="9" type="ORF">ASPCADRAFT_206651</name>
</gene>
<comment type="subcellular location">
    <subcellularLocation>
        <location evidence="1">Membrane</location>
        <topology evidence="1">Multi-pass membrane protein</topology>
    </subcellularLocation>
</comment>
<dbReference type="InterPro" id="IPR036259">
    <property type="entry name" value="MFS_trans_sf"/>
</dbReference>
<evidence type="ECO:0000313" key="10">
    <source>
        <dbReference type="Proteomes" id="UP000188318"/>
    </source>
</evidence>
<dbReference type="Gene3D" id="1.20.1250.20">
    <property type="entry name" value="MFS general substrate transporter like domains"/>
    <property type="match status" value="1"/>
</dbReference>
<dbReference type="AlphaFoldDB" id="A0A1R3RPS1"/>
<dbReference type="GO" id="GO:0016020">
    <property type="term" value="C:membrane"/>
    <property type="evidence" value="ECO:0007669"/>
    <property type="project" value="UniProtKB-SubCell"/>
</dbReference>
<keyword evidence="5 7" id="KW-0472">Membrane</keyword>
<evidence type="ECO:0000313" key="9">
    <source>
        <dbReference type="EMBL" id="OOF96474.1"/>
    </source>
</evidence>
<dbReference type="EMBL" id="KV907498">
    <property type="protein sequence ID" value="OOF96474.1"/>
    <property type="molecule type" value="Genomic_DNA"/>
</dbReference>
<feature type="transmembrane region" description="Helical" evidence="7">
    <location>
        <begin position="60"/>
        <end position="77"/>
    </location>
</feature>
<dbReference type="PANTHER" id="PTHR48022">
    <property type="entry name" value="PLASTIDIC GLUCOSE TRANSPORTER 4"/>
    <property type="match status" value="1"/>
</dbReference>
<comment type="similarity">
    <text evidence="2">Belongs to the major facilitator superfamily. Sugar transporter (TC 2.A.1.1) family.</text>
</comment>
<dbReference type="OMA" id="YWINYAS"/>
<accession>A0A1R3RPS1</accession>
<evidence type="ECO:0000256" key="3">
    <source>
        <dbReference type="ARBA" id="ARBA00022692"/>
    </source>
</evidence>
<feature type="transmembrane region" description="Helical" evidence="7">
    <location>
        <begin position="21"/>
        <end position="40"/>
    </location>
</feature>
<reference evidence="10" key="1">
    <citation type="journal article" date="2017" name="Genome Biol.">
        <title>Comparative genomics reveals high biological diversity and specific adaptations in the industrially and medically important fungal genus Aspergillus.</title>
        <authorList>
            <person name="de Vries R.P."/>
            <person name="Riley R."/>
            <person name="Wiebenga A."/>
            <person name="Aguilar-Osorio G."/>
            <person name="Amillis S."/>
            <person name="Uchima C.A."/>
            <person name="Anderluh G."/>
            <person name="Asadollahi M."/>
            <person name="Askin M."/>
            <person name="Barry K."/>
            <person name="Battaglia E."/>
            <person name="Bayram O."/>
            <person name="Benocci T."/>
            <person name="Braus-Stromeyer S.A."/>
            <person name="Caldana C."/>
            <person name="Canovas D."/>
            <person name="Cerqueira G.C."/>
            <person name="Chen F."/>
            <person name="Chen W."/>
            <person name="Choi C."/>
            <person name="Clum A."/>
            <person name="Dos Santos R.A."/>
            <person name="Damasio A.R."/>
            <person name="Diallinas G."/>
            <person name="Emri T."/>
            <person name="Fekete E."/>
            <person name="Flipphi M."/>
            <person name="Freyberg S."/>
            <person name="Gallo A."/>
            <person name="Gournas C."/>
            <person name="Habgood R."/>
            <person name="Hainaut M."/>
            <person name="Harispe M.L."/>
            <person name="Henrissat B."/>
            <person name="Hilden K.S."/>
            <person name="Hope R."/>
            <person name="Hossain A."/>
            <person name="Karabika E."/>
            <person name="Karaffa L."/>
            <person name="Karanyi Z."/>
            <person name="Krasevec N."/>
            <person name="Kuo A."/>
            <person name="Kusch H."/>
            <person name="LaButti K."/>
            <person name="Lagendijk E.L."/>
            <person name="Lapidus A."/>
            <person name="Levasseur A."/>
            <person name="Lindquist E."/>
            <person name="Lipzen A."/>
            <person name="Logrieco A.F."/>
            <person name="MacCabe A."/>
            <person name="Maekelae M.R."/>
            <person name="Malavazi I."/>
            <person name="Melin P."/>
            <person name="Meyer V."/>
            <person name="Mielnichuk N."/>
            <person name="Miskei M."/>
            <person name="Molnar A.P."/>
            <person name="Mule G."/>
            <person name="Ngan C.Y."/>
            <person name="Orejas M."/>
            <person name="Orosz E."/>
            <person name="Ouedraogo J.P."/>
            <person name="Overkamp K.M."/>
            <person name="Park H.-S."/>
            <person name="Perrone G."/>
            <person name="Piumi F."/>
            <person name="Punt P.J."/>
            <person name="Ram A.F."/>
            <person name="Ramon A."/>
            <person name="Rauscher S."/>
            <person name="Record E."/>
            <person name="Riano-Pachon D.M."/>
            <person name="Robert V."/>
            <person name="Roehrig J."/>
            <person name="Ruller R."/>
            <person name="Salamov A."/>
            <person name="Salih N.S."/>
            <person name="Samson R.A."/>
            <person name="Sandor E."/>
            <person name="Sanguinetti M."/>
            <person name="Schuetze T."/>
            <person name="Sepcic K."/>
            <person name="Shelest E."/>
            <person name="Sherlock G."/>
            <person name="Sophianopoulou V."/>
            <person name="Squina F.M."/>
            <person name="Sun H."/>
            <person name="Susca A."/>
            <person name="Todd R.B."/>
            <person name="Tsang A."/>
            <person name="Unkles S.E."/>
            <person name="van de Wiele N."/>
            <person name="van Rossen-Uffink D."/>
            <person name="Oliveira J.V."/>
            <person name="Vesth T.C."/>
            <person name="Visser J."/>
            <person name="Yu J.-H."/>
            <person name="Zhou M."/>
            <person name="Andersen M.R."/>
            <person name="Archer D.B."/>
            <person name="Baker S.E."/>
            <person name="Benoit I."/>
            <person name="Brakhage A.A."/>
            <person name="Braus G.H."/>
            <person name="Fischer R."/>
            <person name="Frisvad J.C."/>
            <person name="Goldman G.H."/>
            <person name="Houbraken J."/>
            <person name="Oakley B."/>
            <person name="Pocsi I."/>
            <person name="Scazzocchio C."/>
            <person name="Seiboth B."/>
            <person name="vanKuyk P.A."/>
            <person name="Wortman J."/>
            <person name="Dyer P.S."/>
            <person name="Grigoriev I.V."/>
        </authorList>
    </citation>
    <scope>NUCLEOTIDE SEQUENCE [LARGE SCALE GENOMIC DNA]</scope>
    <source>
        <strain evidence="10">ITEM 5010</strain>
    </source>
</reference>
<dbReference type="Pfam" id="PF00083">
    <property type="entry name" value="Sugar_tr"/>
    <property type="match status" value="1"/>
</dbReference>
<feature type="transmembrane region" description="Helical" evidence="7">
    <location>
        <begin position="149"/>
        <end position="172"/>
    </location>
</feature>
<feature type="transmembrane region" description="Helical" evidence="7">
    <location>
        <begin position="184"/>
        <end position="205"/>
    </location>
</feature>
<dbReference type="GO" id="GO:0005351">
    <property type="term" value="F:carbohydrate:proton symporter activity"/>
    <property type="evidence" value="ECO:0007669"/>
    <property type="project" value="TreeGrafter"/>
</dbReference>
<evidence type="ECO:0000256" key="5">
    <source>
        <dbReference type="ARBA" id="ARBA00023136"/>
    </source>
</evidence>
<feature type="domain" description="Major facilitator superfamily (MFS) profile" evidence="8">
    <location>
        <begin position="1"/>
        <end position="346"/>
    </location>
</feature>
<name>A0A1R3RPS1_ASPC5</name>
<dbReference type="InterPro" id="IPR020846">
    <property type="entry name" value="MFS_dom"/>
</dbReference>
<dbReference type="InterPro" id="IPR050360">
    <property type="entry name" value="MFS_Sugar_Transporters"/>
</dbReference>
<protein>
    <recommendedName>
        <fullName evidence="8">Major facilitator superfamily (MFS) profile domain-containing protein</fullName>
    </recommendedName>
</protein>
<organism evidence="9 10">
    <name type="scientific">Aspergillus carbonarius (strain ITEM 5010)</name>
    <dbReference type="NCBI Taxonomy" id="602072"/>
    <lineage>
        <taxon>Eukaryota</taxon>
        <taxon>Fungi</taxon>
        <taxon>Dikarya</taxon>
        <taxon>Ascomycota</taxon>
        <taxon>Pezizomycotina</taxon>
        <taxon>Eurotiomycetes</taxon>
        <taxon>Eurotiomycetidae</taxon>
        <taxon>Eurotiales</taxon>
        <taxon>Aspergillaceae</taxon>
        <taxon>Aspergillus</taxon>
        <taxon>Aspergillus subgen. Circumdati</taxon>
    </lineage>
</organism>
<feature type="transmembrane region" description="Helical" evidence="7">
    <location>
        <begin position="258"/>
        <end position="280"/>
    </location>
</feature>
<proteinExistence type="inferred from homology"/>
<evidence type="ECO:0000256" key="4">
    <source>
        <dbReference type="ARBA" id="ARBA00022989"/>
    </source>
</evidence>
<keyword evidence="4 7" id="KW-1133">Transmembrane helix</keyword>
<feature type="region of interest" description="Disordered" evidence="6">
    <location>
        <begin position="366"/>
        <end position="395"/>
    </location>
</feature>
<keyword evidence="3 7" id="KW-0812">Transmembrane</keyword>
<evidence type="ECO:0000259" key="8">
    <source>
        <dbReference type="PROSITE" id="PS50850"/>
    </source>
</evidence>
<dbReference type="InterPro" id="IPR005828">
    <property type="entry name" value="MFS_sugar_transport-like"/>
</dbReference>
<dbReference type="STRING" id="602072.A0A1R3RPS1"/>
<feature type="compositionally biased region" description="Basic and acidic residues" evidence="6">
    <location>
        <begin position="370"/>
        <end position="395"/>
    </location>
</feature>
<evidence type="ECO:0000256" key="7">
    <source>
        <dbReference type="SAM" id="Phobius"/>
    </source>
</evidence>
<evidence type="ECO:0000256" key="6">
    <source>
        <dbReference type="SAM" id="MobiDB-lite"/>
    </source>
</evidence>
<dbReference type="SUPFAM" id="SSF103473">
    <property type="entry name" value="MFS general substrate transporter"/>
    <property type="match status" value="1"/>
</dbReference>
<evidence type="ECO:0000256" key="1">
    <source>
        <dbReference type="ARBA" id="ARBA00004141"/>
    </source>
</evidence>
<feature type="transmembrane region" description="Helical" evidence="7">
    <location>
        <begin position="292"/>
        <end position="312"/>
    </location>
</feature>
<feature type="transmembrane region" description="Helical" evidence="7">
    <location>
        <begin position="324"/>
        <end position="343"/>
    </location>
</feature>
<sequence length="395" mass="43945">MGMSAGPIYISEVAPLELRGMMTTFYNVNIMSGVAGSYWINYASLQVIPSTSSWQWRTTLVLQSIPAIILLLGYPFFPESPRYLIMRGRIDAAHRSLSRLRGGMDESTEYFAREYTELCSRLDTTPKSGAQAFLSLMRECIHHAPTRKVLLFVTLIQTFFIMSGGNSITYYAPNILDSIGLTQSQVLLFTAIYGLIKFLAVFLYAFFLTDHYGRRPLLLLGSTINVLCLLYLTCYLALSPPSSSSSTTGPSAASWVSIVAICLYAIGYGFGWAPAFSLTASEICPTRIRGTVVTLAFTYQNLLNFGITRAFPNMTDRMQPWGPFALFTGFTAVGTLWVAVAFPECKGKSMEGMEEVFARPWWRVGWDGPGARRDDRAEDPKVEKGTSSHEEIVHK</sequence>
<dbReference type="PANTHER" id="PTHR48022:SF23">
    <property type="entry name" value="MAJOR FACILITATOR SUPERFAMILY (MFS) PROFILE DOMAIN-CONTAINING PROTEIN"/>
    <property type="match status" value="1"/>
</dbReference>